<dbReference type="SUPFAM" id="SSF52540">
    <property type="entry name" value="P-loop containing nucleoside triphosphate hydrolases"/>
    <property type="match status" value="1"/>
</dbReference>
<keyword evidence="8" id="KW-0206">Cytoskeleton</keyword>
<dbReference type="GO" id="GO:0005875">
    <property type="term" value="C:microtubule associated complex"/>
    <property type="evidence" value="ECO:0007669"/>
    <property type="project" value="TreeGrafter"/>
</dbReference>
<feature type="domain" description="Kinesin motor" evidence="13">
    <location>
        <begin position="21"/>
        <end position="357"/>
    </location>
</feature>
<feature type="region of interest" description="Disordered" evidence="12">
    <location>
        <begin position="538"/>
        <end position="559"/>
    </location>
</feature>
<evidence type="ECO:0000256" key="1">
    <source>
        <dbReference type="ARBA" id="ARBA00004245"/>
    </source>
</evidence>
<dbReference type="GO" id="GO:0005524">
    <property type="term" value="F:ATP binding"/>
    <property type="evidence" value="ECO:0007669"/>
    <property type="project" value="UniProtKB-UniRule"/>
</dbReference>
<dbReference type="InterPro" id="IPR036961">
    <property type="entry name" value="Kinesin_motor_dom_sf"/>
</dbReference>
<evidence type="ECO:0000256" key="10">
    <source>
        <dbReference type="PROSITE-ProRule" id="PRU00283"/>
    </source>
</evidence>
<evidence type="ECO:0000313" key="15">
    <source>
        <dbReference type="WBParaSite" id="PgR012_g158_t01"/>
    </source>
</evidence>
<keyword evidence="4 10" id="KW-0547">Nucleotide-binding</keyword>
<reference evidence="15" key="1">
    <citation type="submission" date="2022-11" db="UniProtKB">
        <authorList>
            <consortium name="WormBaseParasite"/>
        </authorList>
    </citation>
    <scope>IDENTIFICATION</scope>
</reference>
<dbReference type="SMART" id="SM00129">
    <property type="entry name" value="KISc"/>
    <property type="match status" value="1"/>
</dbReference>
<feature type="region of interest" description="Disordered" evidence="12">
    <location>
        <begin position="988"/>
        <end position="1045"/>
    </location>
</feature>
<evidence type="ECO:0000256" key="5">
    <source>
        <dbReference type="ARBA" id="ARBA00022840"/>
    </source>
</evidence>
<dbReference type="WBParaSite" id="PgR012_g158_t01">
    <property type="protein sequence ID" value="PgR012_g158_t01"/>
    <property type="gene ID" value="PgR012_g158"/>
</dbReference>
<evidence type="ECO:0000256" key="7">
    <source>
        <dbReference type="ARBA" id="ARBA00023175"/>
    </source>
</evidence>
<evidence type="ECO:0000259" key="13">
    <source>
        <dbReference type="PROSITE" id="PS50067"/>
    </source>
</evidence>
<keyword evidence="7 10" id="KW-0505">Motor protein</keyword>
<dbReference type="Gene3D" id="3.40.850.10">
    <property type="entry name" value="Kinesin motor domain"/>
    <property type="match status" value="1"/>
</dbReference>
<dbReference type="GO" id="GO:0005874">
    <property type="term" value="C:microtubule"/>
    <property type="evidence" value="ECO:0007669"/>
    <property type="project" value="UniProtKB-KW"/>
</dbReference>
<evidence type="ECO:0000256" key="6">
    <source>
        <dbReference type="ARBA" id="ARBA00023054"/>
    </source>
</evidence>
<dbReference type="GO" id="GO:0007052">
    <property type="term" value="P:mitotic spindle organization"/>
    <property type="evidence" value="ECO:0007669"/>
    <property type="project" value="TreeGrafter"/>
</dbReference>
<feature type="compositionally biased region" description="Polar residues" evidence="12">
    <location>
        <begin position="996"/>
        <end position="1017"/>
    </location>
</feature>
<comment type="subcellular location">
    <subcellularLocation>
        <location evidence="1">Cytoplasm</location>
        <location evidence="1">Cytoskeleton</location>
    </subcellularLocation>
</comment>
<dbReference type="InterPro" id="IPR001752">
    <property type="entry name" value="Kinesin_motor_dom"/>
</dbReference>
<evidence type="ECO:0000256" key="12">
    <source>
        <dbReference type="SAM" id="MobiDB-lite"/>
    </source>
</evidence>
<comment type="similarity">
    <text evidence="9">Belongs to the TRAFAC class myosin-kinesin ATPase superfamily. Kinesin family. KIN-5/BimC subfamily.</text>
</comment>
<keyword evidence="3" id="KW-0493">Microtubule</keyword>
<dbReference type="GO" id="GO:0051231">
    <property type="term" value="P:spindle elongation"/>
    <property type="evidence" value="ECO:0007669"/>
    <property type="project" value="TreeGrafter"/>
</dbReference>
<feature type="coiled-coil region" evidence="11">
    <location>
        <begin position="745"/>
        <end position="878"/>
    </location>
</feature>
<keyword evidence="2" id="KW-0963">Cytoplasm</keyword>
<feature type="compositionally biased region" description="Low complexity" evidence="12">
    <location>
        <begin position="539"/>
        <end position="552"/>
    </location>
</feature>
<feature type="coiled-coil region" evidence="11">
    <location>
        <begin position="485"/>
        <end position="533"/>
    </location>
</feature>
<evidence type="ECO:0000256" key="4">
    <source>
        <dbReference type="ARBA" id="ARBA00022741"/>
    </source>
</evidence>
<evidence type="ECO:0000256" key="3">
    <source>
        <dbReference type="ARBA" id="ARBA00022701"/>
    </source>
</evidence>
<dbReference type="Proteomes" id="UP000887569">
    <property type="component" value="Unplaced"/>
</dbReference>
<evidence type="ECO:0000313" key="14">
    <source>
        <dbReference type="Proteomes" id="UP000887569"/>
    </source>
</evidence>
<evidence type="ECO:0000256" key="9">
    <source>
        <dbReference type="ARBA" id="ARBA00034704"/>
    </source>
</evidence>
<dbReference type="GO" id="GO:0007018">
    <property type="term" value="P:microtubule-based movement"/>
    <property type="evidence" value="ECO:0007669"/>
    <property type="project" value="InterPro"/>
</dbReference>
<name>A0A915APZ9_PARUN</name>
<keyword evidence="6 11" id="KW-0175">Coiled coil</keyword>
<dbReference type="CDD" id="cd00106">
    <property type="entry name" value="KISc"/>
    <property type="match status" value="1"/>
</dbReference>
<evidence type="ECO:0000256" key="11">
    <source>
        <dbReference type="SAM" id="Coils"/>
    </source>
</evidence>
<feature type="compositionally biased region" description="Basic residues" evidence="12">
    <location>
        <begin position="1034"/>
        <end position="1045"/>
    </location>
</feature>
<evidence type="ECO:0000256" key="2">
    <source>
        <dbReference type="ARBA" id="ARBA00022490"/>
    </source>
</evidence>
<dbReference type="Pfam" id="PF00225">
    <property type="entry name" value="Kinesin"/>
    <property type="match status" value="1"/>
</dbReference>
<proteinExistence type="inferred from homology"/>
<dbReference type="FunFam" id="3.40.850.10:FF:000019">
    <property type="entry name" value="Kinesin-like protein KIN-5D"/>
    <property type="match status" value="1"/>
</dbReference>
<dbReference type="PANTHER" id="PTHR47969">
    <property type="entry name" value="CHROMOSOME-ASSOCIATED KINESIN KIF4A-RELATED"/>
    <property type="match status" value="1"/>
</dbReference>
<feature type="coiled-coil region" evidence="11">
    <location>
        <begin position="629"/>
        <end position="720"/>
    </location>
</feature>
<dbReference type="PANTHER" id="PTHR47969:SF15">
    <property type="entry name" value="CHROMOSOME-ASSOCIATED KINESIN KIF4A-RELATED"/>
    <property type="match status" value="1"/>
</dbReference>
<accession>A0A915APZ9</accession>
<dbReference type="GO" id="GO:0003777">
    <property type="term" value="F:microtubule motor activity"/>
    <property type="evidence" value="ECO:0007669"/>
    <property type="project" value="InterPro"/>
</dbReference>
<evidence type="ECO:0000256" key="8">
    <source>
        <dbReference type="ARBA" id="ARBA00023212"/>
    </source>
</evidence>
<dbReference type="InterPro" id="IPR027417">
    <property type="entry name" value="P-loop_NTPase"/>
</dbReference>
<protein>
    <submittedName>
        <fullName evidence="15">Kinesin motor domain-containing protein</fullName>
    </submittedName>
</protein>
<organism evidence="14 15">
    <name type="scientific">Parascaris univalens</name>
    <name type="common">Nematode worm</name>
    <dbReference type="NCBI Taxonomy" id="6257"/>
    <lineage>
        <taxon>Eukaryota</taxon>
        <taxon>Metazoa</taxon>
        <taxon>Ecdysozoa</taxon>
        <taxon>Nematoda</taxon>
        <taxon>Chromadorea</taxon>
        <taxon>Rhabditida</taxon>
        <taxon>Spirurina</taxon>
        <taxon>Ascaridomorpha</taxon>
        <taxon>Ascaridoidea</taxon>
        <taxon>Ascarididae</taxon>
        <taxon>Parascaris</taxon>
    </lineage>
</organism>
<feature type="binding site" evidence="10">
    <location>
        <begin position="99"/>
        <end position="106"/>
    </location>
    <ligand>
        <name>ATP</name>
        <dbReference type="ChEBI" id="CHEBI:30616"/>
    </ligand>
</feature>
<keyword evidence="14" id="KW-1185">Reference proteome</keyword>
<sequence>VGGGGEEVLSGWLSSRIMKEAISVAARVRPSAERVTKGPGDTIIEVISASKIRVKNGCEYSYDRVFSPDCDQDSVFESIGRRIVDGCLEGYNGTIFAYGQTGSGKTYTMLGPPGGQDVIDEQPHLRGLIPRSVEHLFRELDEKSEKLGSTFTYQLKCTFSQLYNENFYDLLSTDSRRVTPRPNKNGIMYLAGATERVVLSTADVIQLLDQGLVNRHVAETAMNQESSRSHAIFTLELTTTLIEGGLVNVRRSILNLVDLAGSERQRDTEATSKTRVKEACSINSSLLMLGRVIRELADPNYKKDCYVPYRDSGLTYLLKDSLGGNARTAFIVTVHPSKRCAEETICALRFAQDVKKVRNVAAVNEDLSGENVDALKAEIIRLKDQLRGRAKVSEKDFARLQEELAVSKARAQSWEDMVQAKSAELEQCRGQLRMRDFSIRIFHESSGPIDVKQSIASWQAEFDELVKDFTKNRTIRKGNLTDLDVYQLSDRVNKAENEVKTLRERLRVVEEEKKRADRRSSQLKQEFRSVERRLSFLVSPTASPQSKAPKSAARARRERRMTRFTLSPSRSAPRFIADQCTVSTSMANENAFQPELDVNGDNIVIKELSERLRREQSATLHADVYANHLEQQLQERDDLLKKYQMGENEKLITFATKVESLEMEKEQLENEVTRLREEIGNLEPAYGEMRAELAAMKHHAVELANERDSLLAKERELIAEVRRKNELVHECRERIDELGARLEANAACEGDLRKMNAELEEKKASVAEKVDTLKMEREILLNETATAHQKMLELKRELSSVREQLTTKEEELQAAHEARIQNAHLLDSKASQISVLEAELLKLKSEREDEKAHTEKVIQEANDKVEKVEREFSALVEAVMNVTSEVGSDKRRRSCFGEAIGQVNNLVNIISQMKKQLSCLQIERDELIALKNSNSKEIAKLKEGRELVERKLEELMNNSRPTCKTNIFQRYREKCALLEEQNKKLREENVLLRGQPDSQTKSSLSSLRGENGGQENETVPLDPILEGKENTAPKQRRRRINKAKQ</sequence>
<dbReference type="AlphaFoldDB" id="A0A915APZ9"/>
<dbReference type="PROSITE" id="PS50067">
    <property type="entry name" value="KINESIN_MOTOR_2"/>
    <property type="match status" value="1"/>
</dbReference>
<feature type="coiled-coil region" evidence="11">
    <location>
        <begin position="383"/>
        <end position="417"/>
    </location>
</feature>
<dbReference type="GO" id="GO:0008017">
    <property type="term" value="F:microtubule binding"/>
    <property type="evidence" value="ECO:0007669"/>
    <property type="project" value="InterPro"/>
</dbReference>
<dbReference type="InterPro" id="IPR027640">
    <property type="entry name" value="Kinesin-like_fam"/>
</dbReference>
<keyword evidence="5 10" id="KW-0067">ATP-binding</keyword>
<dbReference type="PRINTS" id="PR00380">
    <property type="entry name" value="KINESINHEAVY"/>
</dbReference>